<comment type="caution">
    <text evidence="1">The sequence shown here is derived from an EMBL/GenBank/DDBJ whole genome shotgun (WGS) entry which is preliminary data.</text>
</comment>
<evidence type="ECO:0000313" key="1">
    <source>
        <dbReference type="EMBL" id="GAI30854.1"/>
    </source>
</evidence>
<dbReference type="EMBL" id="BARV01018119">
    <property type="protein sequence ID" value="GAI30854.1"/>
    <property type="molecule type" value="Genomic_DNA"/>
</dbReference>
<reference evidence="1" key="1">
    <citation type="journal article" date="2014" name="Front. Microbiol.">
        <title>High frequency of phylogenetically diverse reductive dehalogenase-homologous genes in deep subseafloor sedimentary metagenomes.</title>
        <authorList>
            <person name="Kawai M."/>
            <person name="Futagami T."/>
            <person name="Toyoda A."/>
            <person name="Takaki Y."/>
            <person name="Nishi S."/>
            <person name="Hori S."/>
            <person name="Arai W."/>
            <person name="Tsubouchi T."/>
            <person name="Morono Y."/>
            <person name="Uchiyama I."/>
            <person name="Ito T."/>
            <person name="Fujiyama A."/>
            <person name="Inagaki F."/>
            <person name="Takami H."/>
        </authorList>
    </citation>
    <scope>NUCLEOTIDE SEQUENCE</scope>
    <source>
        <strain evidence="1">Expedition CK06-06</strain>
    </source>
</reference>
<sequence>TDGNYDSYFVLRNSYIEGSSNAEGGVWVTKDCVVVIENTVVTGFTKTGKYGVYLGSGRTVPAILRNCTISGNYRNVYFLGNMTMTNCIIANSIHYGVVGNITNSYVKGPSGYNVFYNSGYNHYDDDGSQVLTDAELAVLKPYANDQNIDPQFVDAANGDFRLGPGSPCLNAGRAAPNRGYTDIGAWQGISRSILLPDNCEEWLEMDFNGDCKVDFEDFALFTRSWLECNLEPEEMCWQ</sequence>
<dbReference type="SUPFAM" id="SSF51126">
    <property type="entry name" value="Pectin lyase-like"/>
    <property type="match status" value="1"/>
</dbReference>
<dbReference type="AlphaFoldDB" id="X1PIZ3"/>
<organism evidence="1">
    <name type="scientific">marine sediment metagenome</name>
    <dbReference type="NCBI Taxonomy" id="412755"/>
    <lineage>
        <taxon>unclassified sequences</taxon>
        <taxon>metagenomes</taxon>
        <taxon>ecological metagenomes</taxon>
    </lineage>
</organism>
<gene>
    <name evidence="1" type="ORF">S06H3_30719</name>
</gene>
<dbReference type="Gene3D" id="2.160.20.10">
    <property type="entry name" value="Single-stranded right-handed beta-helix, Pectin lyase-like"/>
    <property type="match status" value="1"/>
</dbReference>
<name>X1PIZ3_9ZZZZ</name>
<accession>X1PIZ3</accession>
<feature type="non-terminal residue" evidence="1">
    <location>
        <position position="1"/>
    </location>
</feature>
<dbReference type="InterPro" id="IPR011050">
    <property type="entry name" value="Pectin_lyase_fold/virulence"/>
</dbReference>
<dbReference type="InterPro" id="IPR012334">
    <property type="entry name" value="Pectin_lyas_fold"/>
</dbReference>
<protein>
    <submittedName>
        <fullName evidence="1">Uncharacterized protein</fullName>
    </submittedName>
</protein>
<proteinExistence type="predicted"/>